<dbReference type="Proteomes" id="UP000316584">
    <property type="component" value="Chromosome"/>
</dbReference>
<keyword evidence="2" id="KW-0732">Signal</keyword>
<feature type="region of interest" description="Disordered" evidence="1">
    <location>
        <begin position="81"/>
        <end position="140"/>
    </location>
</feature>
<keyword evidence="5" id="KW-1185">Reference proteome</keyword>
<dbReference type="EMBL" id="CP042218">
    <property type="protein sequence ID" value="QDW67557.1"/>
    <property type="molecule type" value="Genomic_DNA"/>
</dbReference>
<feature type="domain" description="Peptidase S9A N-terminal" evidence="3">
    <location>
        <begin position="36"/>
        <end position="84"/>
    </location>
</feature>
<evidence type="ECO:0000256" key="1">
    <source>
        <dbReference type="SAM" id="MobiDB-lite"/>
    </source>
</evidence>
<dbReference type="AlphaFoldDB" id="A0A518N6M1"/>
<dbReference type="KEGG" id="lug:FPZ22_12270"/>
<feature type="signal peptide" evidence="2">
    <location>
        <begin position="1"/>
        <end position="23"/>
    </location>
</feature>
<feature type="compositionally biased region" description="Basic residues" evidence="1">
    <location>
        <begin position="120"/>
        <end position="130"/>
    </location>
</feature>
<dbReference type="Gene3D" id="3.40.50.1820">
    <property type="entry name" value="alpha/beta hydrolase"/>
    <property type="match status" value="1"/>
</dbReference>
<sequence>MSTAHPRLAAAALTLCLPATLVATLHDAEPSATAPAAKSVPATDHYPGFDLTDPYRNLEDLKDPDTQAWMKARAAHARRVLGRQRHRAPAVRPAQHRGPHVPSAARSAARSGIASGCPRPPRRAWRRPRRALPERPARRRGHCAQWLRTDERMLVHRFNEAAPDTPAAEAWLDSQAWLHRVGTPIEQDVHAASGQPVIYRLDYASGHGVGSTADAQKDEFADVGAFVLDVTRTHAAVAPTM</sequence>
<dbReference type="OrthoDB" id="9801421at2"/>
<reference evidence="4 5" key="1">
    <citation type="submission" date="2019-07" db="EMBL/GenBank/DDBJ databases">
        <title>Full genome sequence of Luteimonas sp. Gr-4.</title>
        <authorList>
            <person name="Im W.-T."/>
        </authorList>
    </citation>
    <scope>NUCLEOTIDE SEQUENCE [LARGE SCALE GENOMIC DNA]</scope>
    <source>
        <strain evidence="4 5">Gr-4</strain>
    </source>
</reference>
<dbReference type="Pfam" id="PF02897">
    <property type="entry name" value="Peptidase_S9_N"/>
    <property type="match status" value="1"/>
</dbReference>
<proteinExistence type="predicted"/>
<accession>A0A518N6M1</accession>
<evidence type="ECO:0000313" key="5">
    <source>
        <dbReference type="Proteomes" id="UP000316584"/>
    </source>
</evidence>
<dbReference type="InterPro" id="IPR029058">
    <property type="entry name" value="AB_hydrolase_fold"/>
</dbReference>
<dbReference type="GO" id="GO:0004252">
    <property type="term" value="F:serine-type endopeptidase activity"/>
    <property type="evidence" value="ECO:0007669"/>
    <property type="project" value="InterPro"/>
</dbReference>
<name>A0A518N6M1_9GAMM</name>
<feature type="chain" id="PRO_5022235685" description="Peptidase S9A N-terminal domain-containing protein" evidence="2">
    <location>
        <begin position="24"/>
        <end position="241"/>
    </location>
</feature>
<feature type="compositionally biased region" description="Low complexity" evidence="1">
    <location>
        <begin position="103"/>
        <end position="116"/>
    </location>
</feature>
<dbReference type="InterPro" id="IPR023302">
    <property type="entry name" value="Pept_S9A_N"/>
</dbReference>
<organism evidence="4 5">
    <name type="scientific">Luteimonas granuli</name>
    <dbReference type="NCBI Taxonomy" id="1176533"/>
    <lineage>
        <taxon>Bacteria</taxon>
        <taxon>Pseudomonadati</taxon>
        <taxon>Pseudomonadota</taxon>
        <taxon>Gammaproteobacteria</taxon>
        <taxon>Lysobacterales</taxon>
        <taxon>Lysobacteraceae</taxon>
        <taxon>Luteimonas</taxon>
    </lineage>
</organism>
<feature type="compositionally biased region" description="Basic residues" evidence="1">
    <location>
        <begin position="81"/>
        <end position="99"/>
    </location>
</feature>
<evidence type="ECO:0000259" key="3">
    <source>
        <dbReference type="Pfam" id="PF02897"/>
    </source>
</evidence>
<dbReference type="SUPFAM" id="SSF50993">
    <property type="entry name" value="Peptidase/esterase 'gauge' domain"/>
    <property type="match status" value="1"/>
</dbReference>
<gene>
    <name evidence="4" type="ORF">FPZ22_12270</name>
</gene>
<protein>
    <recommendedName>
        <fullName evidence="3">Peptidase S9A N-terminal domain-containing protein</fullName>
    </recommendedName>
</protein>
<evidence type="ECO:0000256" key="2">
    <source>
        <dbReference type="SAM" id="SignalP"/>
    </source>
</evidence>
<evidence type="ECO:0000313" key="4">
    <source>
        <dbReference type="EMBL" id="QDW67557.1"/>
    </source>
</evidence>